<name>A0A6P2DK03_9BACT</name>
<dbReference type="RefSeq" id="WP_162672280.1">
    <property type="nucleotide sequence ID" value="NZ_LR593886.1"/>
</dbReference>
<evidence type="ECO:0000256" key="1">
    <source>
        <dbReference type="SAM" id="MobiDB-lite"/>
    </source>
</evidence>
<evidence type="ECO:0000313" key="2">
    <source>
        <dbReference type="EMBL" id="VTS00830.1"/>
    </source>
</evidence>
<organism evidence="2 3">
    <name type="scientific">Gemmata massiliana</name>
    <dbReference type="NCBI Taxonomy" id="1210884"/>
    <lineage>
        <taxon>Bacteria</taxon>
        <taxon>Pseudomonadati</taxon>
        <taxon>Planctomycetota</taxon>
        <taxon>Planctomycetia</taxon>
        <taxon>Gemmatales</taxon>
        <taxon>Gemmataceae</taxon>
        <taxon>Gemmata</taxon>
    </lineage>
</organism>
<reference evidence="2 3" key="1">
    <citation type="submission" date="2019-05" db="EMBL/GenBank/DDBJ databases">
        <authorList>
            <consortium name="Science for Life Laboratories"/>
        </authorList>
    </citation>
    <scope>NUCLEOTIDE SEQUENCE [LARGE SCALE GENOMIC DNA]</scope>
    <source>
        <strain evidence="2">Soil9</strain>
    </source>
</reference>
<feature type="compositionally biased region" description="Basic residues" evidence="1">
    <location>
        <begin position="1"/>
        <end position="17"/>
    </location>
</feature>
<dbReference type="EMBL" id="LR593886">
    <property type="protein sequence ID" value="VTS00830.1"/>
    <property type="molecule type" value="Genomic_DNA"/>
</dbReference>
<dbReference type="AlphaFoldDB" id="A0A6P2DK03"/>
<proteinExistence type="predicted"/>
<evidence type="ECO:0000313" key="3">
    <source>
        <dbReference type="Proteomes" id="UP000464178"/>
    </source>
</evidence>
<protein>
    <submittedName>
        <fullName evidence="2">Uncharacterized protein</fullName>
    </submittedName>
</protein>
<gene>
    <name evidence="2" type="ORF">SOIL9_80530</name>
</gene>
<keyword evidence="3" id="KW-1185">Reference proteome</keyword>
<dbReference type="Proteomes" id="UP000464178">
    <property type="component" value="Chromosome"/>
</dbReference>
<feature type="region of interest" description="Disordered" evidence="1">
    <location>
        <begin position="1"/>
        <end position="40"/>
    </location>
</feature>
<dbReference type="KEGG" id="gms:SOIL9_80530"/>
<sequence>MSKKSRRRKKDSIRRLVHQQEAPMPGLNNADEQSKESLEIEKLKEEITDIKNGRK</sequence>
<accession>A0A6P2DK03</accession>